<dbReference type="EMBL" id="JACIJF010000014">
    <property type="protein sequence ID" value="MBB5712199.1"/>
    <property type="molecule type" value="Genomic_DNA"/>
</dbReference>
<comment type="caution">
    <text evidence="1">The sequence shown here is derived from an EMBL/GenBank/DDBJ whole genome shotgun (WGS) entry which is preliminary data.</text>
</comment>
<accession>A0A840YJ79</accession>
<keyword evidence="2" id="KW-1185">Reference proteome</keyword>
<evidence type="ECO:0000313" key="2">
    <source>
        <dbReference type="Proteomes" id="UP000527143"/>
    </source>
</evidence>
<evidence type="ECO:0000313" key="1">
    <source>
        <dbReference type="EMBL" id="MBB5712199.1"/>
    </source>
</evidence>
<sequence>MPFALLLLVQQVPSIDGALLNYRELTRVEPGCKRGARGDEVVICARRQADRYRLPLTTTYDGDENPDKRVAKLLDTAPPPCGEGAFTVKCGAVGVTTTMGAGRPPRVSLRPLAP</sequence>
<name>A0A840YJ79_9SPHN</name>
<reference evidence="1 2" key="1">
    <citation type="submission" date="2020-08" db="EMBL/GenBank/DDBJ databases">
        <title>Genomic Encyclopedia of Type Strains, Phase IV (KMG-IV): sequencing the most valuable type-strain genomes for metagenomic binning, comparative biology and taxonomic classification.</title>
        <authorList>
            <person name="Goeker M."/>
        </authorList>
    </citation>
    <scope>NUCLEOTIDE SEQUENCE [LARGE SCALE GENOMIC DNA]</scope>
    <source>
        <strain evidence="1 2">DSM 26736</strain>
    </source>
</reference>
<protein>
    <submittedName>
        <fullName evidence="1">Uncharacterized protein</fullName>
    </submittedName>
</protein>
<dbReference type="AlphaFoldDB" id="A0A840YJ79"/>
<gene>
    <name evidence="1" type="ORF">FHT02_003456</name>
</gene>
<dbReference type="Proteomes" id="UP000527143">
    <property type="component" value="Unassembled WGS sequence"/>
</dbReference>
<organism evidence="1 2">
    <name type="scientific">Sphingomonas xinjiangensis</name>
    <dbReference type="NCBI Taxonomy" id="643568"/>
    <lineage>
        <taxon>Bacteria</taxon>
        <taxon>Pseudomonadati</taxon>
        <taxon>Pseudomonadota</taxon>
        <taxon>Alphaproteobacteria</taxon>
        <taxon>Sphingomonadales</taxon>
        <taxon>Sphingomonadaceae</taxon>
        <taxon>Sphingomonas</taxon>
    </lineage>
</organism>
<dbReference type="RefSeq" id="WP_184090322.1">
    <property type="nucleotide sequence ID" value="NZ_JACIJF010000014.1"/>
</dbReference>
<proteinExistence type="predicted"/>